<accession>A0A918AEZ2</accession>
<organism evidence="1 2">
    <name type="scientific">Nonomuraea glycinis</name>
    <dbReference type="NCBI Taxonomy" id="2047744"/>
    <lineage>
        <taxon>Bacteria</taxon>
        <taxon>Bacillati</taxon>
        <taxon>Actinomycetota</taxon>
        <taxon>Actinomycetes</taxon>
        <taxon>Streptosporangiales</taxon>
        <taxon>Streptosporangiaceae</taxon>
        <taxon>Nonomuraea</taxon>
    </lineage>
</organism>
<evidence type="ECO:0000313" key="1">
    <source>
        <dbReference type="EMBL" id="GGP17038.1"/>
    </source>
</evidence>
<dbReference type="Proteomes" id="UP000660745">
    <property type="component" value="Unassembled WGS sequence"/>
</dbReference>
<proteinExistence type="predicted"/>
<sequence length="60" mass="6288">MDHLVPALNLCGVRPCGLGDPEELLDLRHGDILVAIRPLGKGAKVLAFLADTSLGLSRGI</sequence>
<name>A0A918AEZ2_9ACTN</name>
<protein>
    <submittedName>
        <fullName evidence="1">Uncharacterized protein</fullName>
    </submittedName>
</protein>
<dbReference type="EMBL" id="BMNK01000022">
    <property type="protein sequence ID" value="GGP17038.1"/>
    <property type="molecule type" value="Genomic_DNA"/>
</dbReference>
<reference evidence="1" key="1">
    <citation type="journal article" date="2014" name="Int. J. Syst. Evol. Microbiol.">
        <title>Complete genome sequence of Corynebacterium casei LMG S-19264T (=DSM 44701T), isolated from a smear-ripened cheese.</title>
        <authorList>
            <consortium name="US DOE Joint Genome Institute (JGI-PGF)"/>
            <person name="Walter F."/>
            <person name="Albersmeier A."/>
            <person name="Kalinowski J."/>
            <person name="Ruckert C."/>
        </authorList>
    </citation>
    <scope>NUCLEOTIDE SEQUENCE</scope>
    <source>
        <strain evidence="1">CGMCC 4.7430</strain>
    </source>
</reference>
<comment type="caution">
    <text evidence="1">The sequence shown here is derived from an EMBL/GenBank/DDBJ whole genome shotgun (WGS) entry which is preliminary data.</text>
</comment>
<reference evidence="1" key="2">
    <citation type="submission" date="2020-09" db="EMBL/GenBank/DDBJ databases">
        <authorList>
            <person name="Sun Q."/>
            <person name="Zhou Y."/>
        </authorList>
    </citation>
    <scope>NUCLEOTIDE SEQUENCE</scope>
    <source>
        <strain evidence="1">CGMCC 4.7430</strain>
    </source>
</reference>
<evidence type="ECO:0000313" key="2">
    <source>
        <dbReference type="Proteomes" id="UP000660745"/>
    </source>
</evidence>
<gene>
    <name evidence="1" type="ORF">GCM10012278_83290</name>
</gene>
<dbReference type="AlphaFoldDB" id="A0A918AEZ2"/>
<keyword evidence="2" id="KW-1185">Reference proteome</keyword>